<evidence type="ECO:0000256" key="2">
    <source>
        <dbReference type="ARBA" id="ARBA00005384"/>
    </source>
</evidence>
<dbReference type="GO" id="GO:0003700">
    <property type="term" value="F:DNA-binding transcription factor activity"/>
    <property type="evidence" value="ECO:0007669"/>
    <property type="project" value="InterPro"/>
</dbReference>
<dbReference type="OrthoDB" id="9802601at2"/>
<protein>
    <submittedName>
        <fullName evidence="10">GntR family transcriptional regulator</fullName>
    </submittedName>
</protein>
<dbReference type="Proteomes" id="UP000092573">
    <property type="component" value="Chromosome"/>
</dbReference>
<dbReference type="PROSITE" id="PS50949">
    <property type="entry name" value="HTH_GNTR"/>
    <property type="match status" value="1"/>
</dbReference>
<dbReference type="SUPFAM" id="SSF53383">
    <property type="entry name" value="PLP-dependent transferases"/>
    <property type="match status" value="1"/>
</dbReference>
<keyword evidence="6" id="KW-0805">Transcription regulation</keyword>
<evidence type="ECO:0000256" key="7">
    <source>
        <dbReference type="ARBA" id="ARBA00023125"/>
    </source>
</evidence>
<dbReference type="FunFam" id="3.40.640.10:FF:000023">
    <property type="entry name" value="Transcriptional regulator, GntR family"/>
    <property type="match status" value="1"/>
</dbReference>
<dbReference type="InterPro" id="IPR036388">
    <property type="entry name" value="WH-like_DNA-bd_sf"/>
</dbReference>
<keyword evidence="5" id="KW-0663">Pyridoxal phosphate</keyword>
<comment type="similarity">
    <text evidence="2">In the C-terminal section; belongs to the class-I pyridoxal-phosphate-dependent aminotransferase family.</text>
</comment>
<dbReference type="InterPro" id="IPR051446">
    <property type="entry name" value="HTH_trans_reg/aminotransferase"/>
</dbReference>
<keyword evidence="8" id="KW-0804">Transcription</keyword>
<dbReference type="GO" id="GO:0008483">
    <property type="term" value="F:transaminase activity"/>
    <property type="evidence" value="ECO:0007669"/>
    <property type="project" value="UniProtKB-KW"/>
</dbReference>
<dbReference type="InterPro" id="IPR036390">
    <property type="entry name" value="WH_DNA-bd_sf"/>
</dbReference>
<evidence type="ECO:0000256" key="6">
    <source>
        <dbReference type="ARBA" id="ARBA00023015"/>
    </source>
</evidence>
<dbReference type="SMART" id="SM00345">
    <property type="entry name" value="HTH_GNTR"/>
    <property type="match status" value="1"/>
</dbReference>
<organism evidence="10 11">
    <name type="scientific">Paenibacillus yonginensis</name>
    <dbReference type="NCBI Taxonomy" id="1462996"/>
    <lineage>
        <taxon>Bacteria</taxon>
        <taxon>Bacillati</taxon>
        <taxon>Bacillota</taxon>
        <taxon>Bacilli</taxon>
        <taxon>Bacillales</taxon>
        <taxon>Paenibacillaceae</taxon>
        <taxon>Paenibacillus</taxon>
    </lineage>
</organism>
<evidence type="ECO:0000259" key="9">
    <source>
        <dbReference type="PROSITE" id="PS50949"/>
    </source>
</evidence>
<dbReference type="InterPro" id="IPR004839">
    <property type="entry name" value="Aminotransferase_I/II_large"/>
</dbReference>
<dbReference type="PANTHER" id="PTHR46577">
    <property type="entry name" value="HTH-TYPE TRANSCRIPTIONAL REGULATORY PROTEIN GABR"/>
    <property type="match status" value="1"/>
</dbReference>
<name>A0A1B1MYX0_9BACL</name>
<keyword evidence="4" id="KW-0808">Transferase</keyword>
<dbReference type="CDD" id="cd00609">
    <property type="entry name" value="AAT_like"/>
    <property type="match status" value="1"/>
</dbReference>
<dbReference type="KEGG" id="pyg:AWM70_07145"/>
<proteinExistence type="inferred from homology"/>
<reference evidence="10 11" key="1">
    <citation type="submission" date="2016-01" db="EMBL/GenBank/DDBJ databases">
        <title>Complete Genome Sequence of Paenibacillus yonginensis DCY84, a novel Plant Growth-Promoting Bacteria with Elicitation of Induced Systemic Resistance.</title>
        <authorList>
            <person name="Kim Y.J."/>
            <person name="Yang D.C."/>
            <person name="Sukweenadhi J."/>
        </authorList>
    </citation>
    <scope>NUCLEOTIDE SEQUENCE [LARGE SCALE GENOMIC DNA]</scope>
    <source>
        <strain evidence="10 11">DCY84</strain>
    </source>
</reference>
<dbReference type="InterPro" id="IPR000524">
    <property type="entry name" value="Tscrpt_reg_HTH_GntR"/>
</dbReference>
<dbReference type="GO" id="GO:0003677">
    <property type="term" value="F:DNA binding"/>
    <property type="evidence" value="ECO:0007669"/>
    <property type="project" value="UniProtKB-KW"/>
</dbReference>
<evidence type="ECO:0000313" key="11">
    <source>
        <dbReference type="Proteomes" id="UP000092573"/>
    </source>
</evidence>
<dbReference type="EMBL" id="CP014167">
    <property type="protein sequence ID" value="ANS74384.1"/>
    <property type="molecule type" value="Genomic_DNA"/>
</dbReference>
<dbReference type="AlphaFoldDB" id="A0A1B1MYX0"/>
<evidence type="ECO:0000313" key="10">
    <source>
        <dbReference type="EMBL" id="ANS74384.1"/>
    </source>
</evidence>
<dbReference type="GO" id="GO:0030170">
    <property type="term" value="F:pyridoxal phosphate binding"/>
    <property type="evidence" value="ECO:0007669"/>
    <property type="project" value="InterPro"/>
</dbReference>
<dbReference type="Gene3D" id="1.10.10.10">
    <property type="entry name" value="Winged helix-like DNA-binding domain superfamily/Winged helix DNA-binding domain"/>
    <property type="match status" value="1"/>
</dbReference>
<dbReference type="InterPro" id="IPR015422">
    <property type="entry name" value="PyrdxlP-dep_Trfase_small"/>
</dbReference>
<evidence type="ECO:0000256" key="4">
    <source>
        <dbReference type="ARBA" id="ARBA00022679"/>
    </source>
</evidence>
<evidence type="ECO:0000256" key="5">
    <source>
        <dbReference type="ARBA" id="ARBA00022898"/>
    </source>
</evidence>
<dbReference type="PANTHER" id="PTHR46577:SF2">
    <property type="entry name" value="TRANSCRIPTIONAL REGULATORY PROTEIN"/>
    <property type="match status" value="1"/>
</dbReference>
<dbReference type="STRING" id="1462996.AWM70_07145"/>
<dbReference type="Gene3D" id="3.90.1150.10">
    <property type="entry name" value="Aspartate Aminotransferase, domain 1"/>
    <property type="match status" value="1"/>
</dbReference>
<dbReference type="FunFam" id="1.10.10.10:FF:000079">
    <property type="entry name" value="GntR family transcriptional regulator"/>
    <property type="match status" value="1"/>
</dbReference>
<accession>A0A1B1MYX0</accession>
<keyword evidence="11" id="KW-1185">Reference proteome</keyword>
<dbReference type="Gene3D" id="3.40.640.10">
    <property type="entry name" value="Type I PLP-dependent aspartate aminotransferase-like (Major domain)"/>
    <property type="match status" value="1"/>
</dbReference>
<keyword evidence="3" id="KW-0032">Aminotransferase</keyword>
<feature type="domain" description="HTH gntR-type" evidence="9">
    <location>
        <begin position="14"/>
        <end position="82"/>
    </location>
</feature>
<evidence type="ECO:0000256" key="1">
    <source>
        <dbReference type="ARBA" id="ARBA00001933"/>
    </source>
</evidence>
<comment type="cofactor">
    <cofactor evidence="1">
        <name>pyridoxal 5'-phosphate</name>
        <dbReference type="ChEBI" id="CHEBI:597326"/>
    </cofactor>
</comment>
<gene>
    <name evidence="10" type="ORF">AWM70_07145</name>
</gene>
<evidence type="ECO:0000256" key="3">
    <source>
        <dbReference type="ARBA" id="ARBA00022576"/>
    </source>
</evidence>
<dbReference type="SUPFAM" id="SSF46785">
    <property type="entry name" value="Winged helix' DNA-binding domain"/>
    <property type="match status" value="1"/>
</dbReference>
<dbReference type="InterPro" id="IPR015424">
    <property type="entry name" value="PyrdxlP-dep_Trfase"/>
</dbReference>
<dbReference type="CDD" id="cd07377">
    <property type="entry name" value="WHTH_GntR"/>
    <property type="match status" value="1"/>
</dbReference>
<dbReference type="Pfam" id="PF00155">
    <property type="entry name" value="Aminotran_1_2"/>
    <property type="match status" value="1"/>
</dbReference>
<keyword evidence="7" id="KW-0238">DNA-binding</keyword>
<dbReference type="Pfam" id="PF00392">
    <property type="entry name" value="GntR"/>
    <property type="match status" value="1"/>
</dbReference>
<dbReference type="RefSeq" id="WP_068695009.1">
    <property type="nucleotide sequence ID" value="NZ_CP014167.1"/>
</dbReference>
<sequence>MYIPDWQPDKLSTIPLYLQIKHFLRHKIQTGEWPVGSRIPPQRVMAEAWNVNRSTIVTAAEELIAEGLLEGKRGQGTVVVNNSWSLLASPPPPDWNAYVQSGIHPPNVPAIQMINKAEFIPGIIRLGTGEPSPELFPREKMRQALASLSGNIDSLGYSEPKGLLPLREQISSHMKRAGMEVSPSSILIVSGALQALQLVAVGLLQPGSSILLENPSYLNSLHVFQSAGIGLTGLPMDEKGICVQRVEEQKKKQQAALLYTIPSYQNPTGLLMPASRRLELLKACEQVQLPIIEDDVYRDLWFDIPPPPPLKAMDKKGLVLYMGSTSKTLSPGLRIGWVAGPESVIDRLADIKMQTDYGSSSLSQLTVAQWMSAGYYQEHLEHLRMELKRRRDFMLEWLERDFGDLAVWEIPQGGFYIWLRLLPALSMAKLFETALERGILLNPGYLYDRNDHRHLRLSYAYASLPEMEHGMKQLARIIRLLANG</sequence>
<evidence type="ECO:0000256" key="8">
    <source>
        <dbReference type="ARBA" id="ARBA00023163"/>
    </source>
</evidence>
<dbReference type="InterPro" id="IPR015421">
    <property type="entry name" value="PyrdxlP-dep_Trfase_major"/>
</dbReference>